<dbReference type="FunFam" id="1.10.10.10:FF:000001">
    <property type="entry name" value="LysR family transcriptional regulator"/>
    <property type="match status" value="1"/>
</dbReference>
<keyword evidence="7" id="KW-1185">Reference proteome</keyword>
<dbReference type="SUPFAM" id="SSF46785">
    <property type="entry name" value="Winged helix' DNA-binding domain"/>
    <property type="match status" value="1"/>
</dbReference>
<dbReference type="InterPro" id="IPR036388">
    <property type="entry name" value="WH-like_DNA-bd_sf"/>
</dbReference>
<dbReference type="AlphaFoldDB" id="A0A0B8NUL1"/>
<reference evidence="6 7" key="2">
    <citation type="submission" date="2015-01" db="EMBL/GenBank/DDBJ databases">
        <authorList>
            <consortium name="NBRP consortium"/>
            <person name="Sawabe T."/>
            <person name="Meirelles P."/>
            <person name="Feng G."/>
            <person name="Sayaka M."/>
            <person name="Hattori M."/>
            <person name="Ohkuma M."/>
        </authorList>
    </citation>
    <scope>NUCLEOTIDE SEQUENCE [LARGE SCALE GENOMIC DNA]</scope>
    <source>
        <strain evidence="7">JCM 19231</strain>
    </source>
</reference>
<reference evidence="6 7" key="1">
    <citation type="submission" date="2015-01" db="EMBL/GenBank/DDBJ databases">
        <title>Vibrio sp. C1 JCM 19231 whole genome shotgun sequence.</title>
        <authorList>
            <person name="Sawabe T."/>
            <person name="Meirelles P."/>
            <person name="Feng G."/>
            <person name="Sayaka M."/>
            <person name="Hattori M."/>
            <person name="Ohkuma M."/>
        </authorList>
    </citation>
    <scope>NUCLEOTIDE SEQUENCE [LARGE SCALE GENOMIC DNA]</scope>
    <source>
        <strain evidence="7">JCM 19231</strain>
    </source>
</reference>
<evidence type="ECO:0000256" key="1">
    <source>
        <dbReference type="ARBA" id="ARBA00009437"/>
    </source>
</evidence>
<evidence type="ECO:0000313" key="6">
    <source>
        <dbReference type="EMBL" id="GAM54414.1"/>
    </source>
</evidence>
<protein>
    <submittedName>
        <fullName evidence="6">Transcriptional regulator</fullName>
    </submittedName>
</protein>
<comment type="similarity">
    <text evidence="1">Belongs to the LysR transcriptional regulatory family.</text>
</comment>
<comment type="caution">
    <text evidence="6">The sequence shown here is derived from an EMBL/GenBank/DDBJ whole genome shotgun (WGS) entry which is preliminary data.</text>
</comment>
<dbReference type="Pfam" id="PF00126">
    <property type="entry name" value="HTH_1"/>
    <property type="match status" value="1"/>
</dbReference>
<gene>
    <name evidence="6" type="ORF">JCM19231_4592</name>
</gene>
<dbReference type="InterPro" id="IPR036390">
    <property type="entry name" value="WH_DNA-bd_sf"/>
</dbReference>
<dbReference type="GO" id="GO:0003700">
    <property type="term" value="F:DNA-binding transcription factor activity"/>
    <property type="evidence" value="ECO:0007669"/>
    <property type="project" value="InterPro"/>
</dbReference>
<evidence type="ECO:0000256" key="3">
    <source>
        <dbReference type="ARBA" id="ARBA00023125"/>
    </source>
</evidence>
<feature type="domain" description="HTH lysR-type" evidence="5">
    <location>
        <begin position="8"/>
        <end position="57"/>
    </location>
</feature>
<dbReference type="PANTHER" id="PTHR30126">
    <property type="entry name" value="HTH-TYPE TRANSCRIPTIONAL REGULATOR"/>
    <property type="match status" value="1"/>
</dbReference>
<evidence type="ECO:0000256" key="4">
    <source>
        <dbReference type="ARBA" id="ARBA00023163"/>
    </source>
</evidence>
<dbReference type="Proteomes" id="UP000031671">
    <property type="component" value="Unassembled WGS sequence"/>
</dbReference>
<evidence type="ECO:0000313" key="7">
    <source>
        <dbReference type="Proteomes" id="UP000031671"/>
    </source>
</evidence>
<name>A0A0B8NUL1_9VIBR</name>
<dbReference type="PROSITE" id="PS50931">
    <property type="entry name" value="HTH_LYSR"/>
    <property type="match status" value="1"/>
</dbReference>
<accession>A0A0B8NUL1</accession>
<dbReference type="EMBL" id="BBRZ01000004">
    <property type="protein sequence ID" value="GAM54414.1"/>
    <property type="molecule type" value="Genomic_DNA"/>
</dbReference>
<dbReference type="InterPro" id="IPR000847">
    <property type="entry name" value="LysR_HTH_N"/>
</dbReference>
<dbReference type="Gene3D" id="1.10.10.10">
    <property type="entry name" value="Winged helix-like DNA-binding domain superfamily/Winged helix DNA-binding domain"/>
    <property type="match status" value="1"/>
</dbReference>
<dbReference type="GO" id="GO:0000976">
    <property type="term" value="F:transcription cis-regulatory region binding"/>
    <property type="evidence" value="ECO:0007669"/>
    <property type="project" value="TreeGrafter"/>
</dbReference>
<dbReference type="PRINTS" id="PR00039">
    <property type="entry name" value="HTHLYSR"/>
</dbReference>
<evidence type="ECO:0000259" key="5">
    <source>
        <dbReference type="PROSITE" id="PS50931"/>
    </source>
</evidence>
<evidence type="ECO:0000256" key="2">
    <source>
        <dbReference type="ARBA" id="ARBA00023015"/>
    </source>
</evidence>
<keyword evidence="4" id="KW-0804">Transcription</keyword>
<keyword evidence="3" id="KW-0238">DNA-binding</keyword>
<dbReference type="PANTHER" id="PTHR30126:SF40">
    <property type="entry name" value="HTH-TYPE TRANSCRIPTIONAL REGULATOR GLTR"/>
    <property type="match status" value="1"/>
</dbReference>
<keyword evidence="2" id="KW-0805">Transcription regulation</keyword>
<organism evidence="6 7">
    <name type="scientific">Vibrio ishigakensis</name>
    <dbReference type="NCBI Taxonomy" id="1481914"/>
    <lineage>
        <taxon>Bacteria</taxon>
        <taxon>Pseudomonadati</taxon>
        <taxon>Pseudomonadota</taxon>
        <taxon>Gammaproteobacteria</taxon>
        <taxon>Vibrionales</taxon>
        <taxon>Vibrionaceae</taxon>
        <taxon>Vibrio</taxon>
    </lineage>
</organism>
<proteinExistence type="inferred from homology"/>
<sequence length="93" mass="10583">MDKLNRQFYEVARSGSIKAAAEKLHISQPALTTAIKKLEGNLGMPLFHRRSKGVELTEYGHVYFQYVQDIQEKHSLMLHQSLICKRGVAARLS</sequence>